<comment type="caution">
    <text evidence="6">The sequence shown here is derived from an EMBL/GenBank/DDBJ whole genome shotgun (WGS) entry which is preliminary data.</text>
</comment>
<dbReference type="EMBL" id="BAABAB010000036">
    <property type="protein sequence ID" value="GAA3635363.1"/>
    <property type="molecule type" value="Genomic_DNA"/>
</dbReference>
<feature type="region of interest" description="Disordered" evidence="4">
    <location>
        <begin position="1"/>
        <end position="48"/>
    </location>
</feature>
<gene>
    <name evidence="6" type="ORF">GCM10022236_42490</name>
</gene>
<dbReference type="Pfam" id="PF12705">
    <property type="entry name" value="PDDEXK_1"/>
    <property type="match status" value="1"/>
</dbReference>
<organism evidence="6 7">
    <name type="scientific">Microlunatus ginsengisoli</name>
    <dbReference type="NCBI Taxonomy" id="363863"/>
    <lineage>
        <taxon>Bacteria</taxon>
        <taxon>Bacillati</taxon>
        <taxon>Actinomycetota</taxon>
        <taxon>Actinomycetes</taxon>
        <taxon>Propionibacteriales</taxon>
        <taxon>Propionibacteriaceae</taxon>
        <taxon>Microlunatus</taxon>
    </lineage>
</organism>
<feature type="compositionally biased region" description="Basic and acidic residues" evidence="4">
    <location>
        <begin position="1"/>
        <end position="16"/>
    </location>
</feature>
<dbReference type="Proteomes" id="UP001501490">
    <property type="component" value="Unassembled WGS sequence"/>
</dbReference>
<name>A0ABP7AM30_9ACTN</name>
<feature type="region of interest" description="Disordered" evidence="4">
    <location>
        <begin position="358"/>
        <end position="393"/>
    </location>
</feature>
<evidence type="ECO:0000313" key="7">
    <source>
        <dbReference type="Proteomes" id="UP001501490"/>
    </source>
</evidence>
<accession>A0ABP7AM30</accession>
<keyword evidence="1" id="KW-0227">DNA damage</keyword>
<dbReference type="RefSeq" id="WP_344808357.1">
    <property type="nucleotide sequence ID" value="NZ_BAABAB010000036.1"/>
</dbReference>
<evidence type="ECO:0000256" key="4">
    <source>
        <dbReference type="SAM" id="MobiDB-lite"/>
    </source>
</evidence>
<protein>
    <recommendedName>
        <fullName evidence="5">PD-(D/E)XK endonuclease-like domain-containing protein</fullName>
    </recommendedName>
</protein>
<keyword evidence="2" id="KW-0347">Helicase</keyword>
<feature type="compositionally biased region" description="Low complexity" evidence="4">
    <location>
        <begin position="362"/>
        <end position="376"/>
    </location>
</feature>
<sequence length="592" mass="63206">MHTPPRDGDQPERPAEAARGGAGNPTGPGRTGDERRGDARRDPELDDPNLDLRTRLAILSARFAWDGQALAVGHEPTLRRLTDRTMSASTMHALEGCATRWAFEKLWPAAPDPFSPNILGNGAHTVLERFYGLPPADRSIGSAMTILRQVSAETFPGVDPLTGAVRDRWLAEVYAAFKGIFDIEDPARVDVAGRETEVRTDIAGVGFVGYVDRLDRDGDGDLVVVDYKTSSSLPKNIARWGDPHGDQQRLYLLALRQTLGEMPAAAHLHYTRLGQSKKVAQSKARLAETRDKFVLAAEKLALIGDTGILRPAPTPLCGWCPLVTVCPAARADGKVDRTDRAVPAEWLPIPVVRATLHPAPAPGDAVPDDGGPVAAAHGTTGGTEPARDPRGVPVTRLKEGQPYVEQADGDLNPNSYASMGAVDVVEMAVHALAYDGVPLTRSGVRALAGMYASIVLDVQKQVTGSSSWQDGMNSRARFLVKRVLRNLPTPLGAAAPEQWEEWAAQVTRRVLLMWEVAYGLWSDGPVDDPAGDVSAAVTAAKERLIRPGNGDRSAPLPAAPDGSAAVLPLKPRGSLPVDDHDGDTAAVADFGL</sequence>
<keyword evidence="2" id="KW-0547">Nucleotide-binding</keyword>
<reference evidence="7" key="1">
    <citation type="journal article" date="2019" name="Int. J. Syst. Evol. Microbiol.">
        <title>The Global Catalogue of Microorganisms (GCM) 10K type strain sequencing project: providing services to taxonomists for standard genome sequencing and annotation.</title>
        <authorList>
            <consortium name="The Broad Institute Genomics Platform"/>
            <consortium name="The Broad Institute Genome Sequencing Center for Infectious Disease"/>
            <person name="Wu L."/>
            <person name="Ma J."/>
        </authorList>
    </citation>
    <scope>NUCLEOTIDE SEQUENCE [LARGE SCALE GENOMIC DNA]</scope>
    <source>
        <strain evidence="7">JCM 16929</strain>
    </source>
</reference>
<keyword evidence="3" id="KW-0234">DNA repair</keyword>
<keyword evidence="7" id="KW-1185">Reference proteome</keyword>
<evidence type="ECO:0000259" key="5">
    <source>
        <dbReference type="Pfam" id="PF12705"/>
    </source>
</evidence>
<proteinExistence type="predicted"/>
<evidence type="ECO:0000256" key="1">
    <source>
        <dbReference type="ARBA" id="ARBA00022763"/>
    </source>
</evidence>
<dbReference type="InterPro" id="IPR011604">
    <property type="entry name" value="PDDEXK-like_dom_sf"/>
</dbReference>
<dbReference type="InterPro" id="IPR038726">
    <property type="entry name" value="PDDEXK_AddAB-type"/>
</dbReference>
<evidence type="ECO:0000313" key="6">
    <source>
        <dbReference type="EMBL" id="GAA3635363.1"/>
    </source>
</evidence>
<keyword evidence="2" id="KW-0067">ATP-binding</keyword>
<feature type="domain" description="PD-(D/E)XK endonuclease-like" evidence="5">
    <location>
        <begin position="85"/>
        <end position="327"/>
    </location>
</feature>
<feature type="region of interest" description="Disordered" evidence="4">
    <location>
        <begin position="544"/>
        <end position="583"/>
    </location>
</feature>
<feature type="compositionally biased region" description="Basic and acidic residues" evidence="4">
    <location>
        <begin position="31"/>
        <end position="43"/>
    </location>
</feature>
<keyword evidence="2" id="KW-0378">Hydrolase</keyword>
<feature type="compositionally biased region" description="Gly residues" evidence="4">
    <location>
        <begin position="20"/>
        <end position="30"/>
    </location>
</feature>
<evidence type="ECO:0000256" key="2">
    <source>
        <dbReference type="ARBA" id="ARBA00022806"/>
    </source>
</evidence>
<dbReference type="Gene3D" id="3.90.320.10">
    <property type="match status" value="1"/>
</dbReference>
<evidence type="ECO:0000256" key="3">
    <source>
        <dbReference type="ARBA" id="ARBA00023204"/>
    </source>
</evidence>